<dbReference type="EMBL" id="JAKCXM010000123">
    <property type="protein sequence ID" value="KAJ0401624.1"/>
    <property type="molecule type" value="Genomic_DNA"/>
</dbReference>
<comment type="caution">
    <text evidence="2">The sequence shown here is derived from an EMBL/GenBank/DDBJ whole genome shotgun (WGS) entry which is preliminary data.</text>
</comment>
<keyword evidence="3" id="KW-1185">Reference proteome</keyword>
<organism evidence="2 3">
    <name type="scientific">Pythium insidiosum</name>
    <name type="common">Pythiosis disease agent</name>
    <dbReference type="NCBI Taxonomy" id="114742"/>
    <lineage>
        <taxon>Eukaryota</taxon>
        <taxon>Sar</taxon>
        <taxon>Stramenopiles</taxon>
        <taxon>Oomycota</taxon>
        <taxon>Peronosporomycetes</taxon>
        <taxon>Pythiales</taxon>
        <taxon>Pythiaceae</taxon>
        <taxon>Pythium</taxon>
    </lineage>
</organism>
<proteinExistence type="predicted"/>
<sequence length="176" mass="19819">MASHQSQDAAFAQRISADEYERQAVEYTTAMVEQLNAAVREDPSIASQSSFFQDPLNVKRGLPVFQGKHTRFVYDDEEEEIVAAVDATEHPAPGPRVRTVADLPDMSDEEEEDEEEDEEEYEEDEEEYDEEEGAEDDLGVENAFYSLAADGEVDPQLQQLLQDVTMLSTVDVSMED</sequence>
<feature type="compositionally biased region" description="Acidic residues" evidence="1">
    <location>
        <begin position="105"/>
        <end position="139"/>
    </location>
</feature>
<evidence type="ECO:0000313" key="2">
    <source>
        <dbReference type="EMBL" id="KAJ0401624.1"/>
    </source>
</evidence>
<evidence type="ECO:0000256" key="1">
    <source>
        <dbReference type="SAM" id="MobiDB-lite"/>
    </source>
</evidence>
<gene>
    <name evidence="2" type="ORF">P43SY_006003</name>
</gene>
<dbReference type="AlphaFoldDB" id="A0AAD5LI07"/>
<dbReference type="Proteomes" id="UP001209570">
    <property type="component" value="Unassembled WGS sequence"/>
</dbReference>
<name>A0AAD5LI07_PYTIN</name>
<accession>A0AAD5LI07</accession>
<reference evidence="2" key="1">
    <citation type="submission" date="2021-12" db="EMBL/GenBank/DDBJ databases">
        <title>Prjna785345.</title>
        <authorList>
            <person name="Rujirawat T."/>
            <person name="Krajaejun T."/>
        </authorList>
    </citation>
    <scope>NUCLEOTIDE SEQUENCE</scope>
    <source>
        <strain evidence="2">Pi057C3</strain>
    </source>
</reference>
<evidence type="ECO:0000313" key="3">
    <source>
        <dbReference type="Proteomes" id="UP001209570"/>
    </source>
</evidence>
<feature type="region of interest" description="Disordered" evidence="1">
    <location>
        <begin position="87"/>
        <end position="147"/>
    </location>
</feature>
<protein>
    <submittedName>
        <fullName evidence="2">Uncharacterized protein</fullName>
    </submittedName>
</protein>